<name>A0A1M6M3A8_REIAG</name>
<dbReference type="Proteomes" id="UP000184474">
    <property type="component" value="Unassembled WGS sequence"/>
</dbReference>
<dbReference type="PANTHER" id="PTHR19848">
    <property type="entry name" value="WD40 REPEAT PROTEIN"/>
    <property type="match status" value="1"/>
</dbReference>
<dbReference type="SMART" id="SM00320">
    <property type="entry name" value="WD40"/>
    <property type="match status" value="4"/>
</dbReference>
<gene>
    <name evidence="4" type="ORF">SAMN04488028_1011204</name>
</gene>
<evidence type="ECO:0000256" key="3">
    <source>
        <dbReference type="PROSITE-ProRule" id="PRU00221"/>
    </source>
</evidence>
<dbReference type="PROSITE" id="PS50294">
    <property type="entry name" value="WD_REPEATS_REGION"/>
    <property type="match status" value="2"/>
</dbReference>
<keyword evidence="2" id="KW-0677">Repeat</keyword>
<protein>
    <submittedName>
        <fullName evidence="4">WD domain-containing protein, G-beta repeat-containing protein</fullName>
    </submittedName>
</protein>
<reference evidence="5" key="1">
    <citation type="submission" date="2016-11" db="EMBL/GenBank/DDBJ databases">
        <authorList>
            <person name="Varghese N."/>
            <person name="Submissions S."/>
        </authorList>
    </citation>
    <scope>NUCLEOTIDE SEQUENCE [LARGE SCALE GENOMIC DNA]</scope>
    <source>
        <strain evidence="5">DSM 26134</strain>
    </source>
</reference>
<dbReference type="AlphaFoldDB" id="A0A1M6M3A8"/>
<evidence type="ECO:0000313" key="5">
    <source>
        <dbReference type="Proteomes" id="UP000184474"/>
    </source>
</evidence>
<feature type="repeat" description="WD" evidence="3">
    <location>
        <begin position="15"/>
        <end position="56"/>
    </location>
</feature>
<sequence length="306" mass="34945">MSTLPKVEITKIHTYTGHKDAVYTIEPGGEDHLFYSSGGDGHVIEWDLHNYENGRLIAKVDSSVYALCYVPEHDILIVGQNYEGIHLIRLSDRSEAGSLQLGKLAIYDIQYTQGLILVACAEGEFFIIDMKSLKVLKRSVMSEKNLREILVIDDRCFVGASDGQIIRVDLKSFEIENQTMVHEKSVFGLAHHVKDQVLLTASRDARLKYWDVSQQENELESINAHMYAINDVVFRPDYQYFATASMDKTIKIWDYEQRRLIKVIDKARHGGHLTSVNKLIWSGFKQFLISCSDDRSISVWDINIAK</sequence>
<dbReference type="PROSITE" id="PS50082">
    <property type="entry name" value="WD_REPEATS_2"/>
    <property type="match status" value="4"/>
</dbReference>
<dbReference type="STRING" id="156994.SAMN04488028_1011204"/>
<dbReference type="Gene3D" id="2.130.10.10">
    <property type="entry name" value="YVTN repeat-like/Quinoprotein amine dehydrogenase"/>
    <property type="match status" value="2"/>
</dbReference>
<evidence type="ECO:0000313" key="4">
    <source>
        <dbReference type="EMBL" id="SHJ77905.1"/>
    </source>
</evidence>
<keyword evidence="5" id="KW-1185">Reference proteome</keyword>
<accession>A0A1M6M3A8</accession>
<dbReference type="Pfam" id="PF00400">
    <property type="entry name" value="WD40"/>
    <property type="match status" value="4"/>
</dbReference>
<feature type="repeat" description="WD" evidence="3">
    <location>
        <begin position="269"/>
        <end position="306"/>
    </location>
</feature>
<dbReference type="InterPro" id="IPR001680">
    <property type="entry name" value="WD40_rpt"/>
</dbReference>
<dbReference type="EMBL" id="FRAA01000001">
    <property type="protein sequence ID" value="SHJ77905.1"/>
    <property type="molecule type" value="Genomic_DNA"/>
</dbReference>
<dbReference type="PRINTS" id="PR00320">
    <property type="entry name" value="GPROTEINBRPT"/>
</dbReference>
<dbReference type="InterPro" id="IPR020472">
    <property type="entry name" value="WD40_PAC1"/>
</dbReference>
<dbReference type="InterPro" id="IPR011047">
    <property type="entry name" value="Quinoprotein_ADH-like_sf"/>
</dbReference>
<dbReference type="PROSITE" id="PS00678">
    <property type="entry name" value="WD_REPEATS_1"/>
    <property type="match status" value="1"/>
</dbReference>
<feature type="repeat" description="WD" evidence="3">
    <location>
        <begin position="179"/>
        <end position="220"/>
    </location>
</feature>
<evidence type="ECO:0000256" key="2">
    <source>
        <dbReference type="ARBA" id="ARBA00022737"/>
    </source>
</evidence>
<feature type="repeat" description="WD" evidence="3">
    <location>
        <begin position="222"/>
        <end position="263"/>
    </location>
</feature>
<organism evidence="4 5">
    <name type="scientific">Reichenbachiella agariperforans</name>
    <dbReference type="NCBI Taxonomy" id="156994"/>
    <lineage>
        <taxon>Bacteria</taxon>
        <taxon>Pseudomonadati</taxon>
        <taxon>Bacteroidota</taxon>
        <taxon>Cytophagia</taxon>
        <taxon>Cytophagales</taxon>
        <taxon>Reichenbachiellaceae</taxon>
        <taxon>Reichenbachiella</taxon>
    </lineage>
</organism>
<proteinExistence type="predicted"/>
<dbReference type="PANTHER" id="PTHR19848:SF8">
    <property type="entry name" value="F-BOX AND WD REPEAT DOMAIN CONTAINING 7"/>
    <property type="match status" value="1"/>
</dbReference>
<dbReference type="InterPro" id="IPR015943">
    <property type="entry name" value="WD40/YVTN_repeat-like_dom_sf"/>
</dbReference>
<dbReference type="SUPFAM" id="SSF50998">
    <property type="entry name" value="Quinoprotein alcohol dehydrogenase-like"/>
    <property type="match status" value="1"/>
</dbReference>
<evidence type="ECO:0000256" key="1">
    <source>
        <dbReference type="ARBA" id="ARBA00022574"/>
    </source>
</evidence>
<dbReference type="InterPro" id="IPR019775">
    <property type="entry name" value="WD40_repeat_CS"/>
</dbReference>
<keyword evidence="1 3" id="KW-0853">WD repeat</keyword>
<dbReference type="RefSeq" id="WP_073120328.1">
    <property type="nucleotide sequence ID" value="NZ_FRAA01000001.1"/>
</dbReference>